<feature type="binding site" evidence="11 12">
    <location>
        <position position="93"/>
    </location>
    <ligand>
        <name>ATP</name>
        <dbReference type="ChEBI" id="CHEBI:30616"/>
    </ligand>
</feature>
<dbReference type="InterPro" id="IPR036850">
    <property type="entry name" value="NDK-like_dom_sf"/>
</dbReference>
<accession>A0ABV1RLY5</accession>
<feature type="binding site" evidence="11 12">
    <location>
        <position position="11"/>
    </location>
    <ligand>
        <name>ATP</name>
        <dbReference type="ChEBI" id="CHEBI:30616"/>
    </ligand>
</feature>
<dbReference type="InterPro" id="IPR001564">
    <property type="entry name" value="Nucleoside_diP_kinase"/>
</dbReference>
<dbReference type="SMART" id="SM00562">
    <property type="entry name" value="NDK"/>
    <property type="match status" value="1"/>
</dbReference>
<keyword evidence="3 11" id="KW-0597">Phosphoprotein</keyword>
<feature type="active site" description="Pros-phosphohistidine intermediate" evidence="11 12">
    <location>
        <position position="118"/>
    </location>
</feature>
<keyword evidence="8 11" id="KW-0067">ATP-binding</keyword>
<evidence type="ECO:0000256" key="14">
    <source>
        <dbReference type="RuleBase" id="RU004013"/>
    </source>
</evidence>
<comment type="similarity">
    <text evidence="1 11 12 13">Belongs to the NDK family.</text>
</comment>
<keyword evidence="9 11" id="KW-0460">Magnesium</keyword>
<evidence type="ECO:0000256" key="7">
    <source>
        <dbReference type="ARBA" id="ARBA00022777"/>
    </source>
</evidence>
<comment type="subunit">
    <text evidence="11">Homotetramer.</text>
</comment>
<comment type="function">
    <text evidence="11">Major role in the synthesis of nucleoside triphosphates other than ATP. The ATP gamma phosphate is transferred to the NDP beta phosphate via a ping-pong mechanism, using a phosphorylated active-site intermediate.</text>
</comment>
<evidence type="ECO:0000256" key="6">
    <source>
        <dbReference type="ARBA" id="ARBA00022741"/>
    </source>
</evidence>
<evidence type="ECO:0000256" key="3">
    <source>
        <dbReference type="ARBA" id="ARBA00022553"/>
    </source>
</evidence>
<feature type="domain" description="Nucleoside diphosphate kinase-like" evidence="15">
    <location>
        <begin position="3"/>
        <end position="141"/>
    </location>
</feature>
<evidence type="ECO:0000313" key="17">
    <source>
        <dbReference type="Proteomes" id="UP001467690"/>
    </source>
</evidence>
<dbReference type="CDD" id="cd04413">
    <property type="entry name" value="NDPk_I"/>
    <property type="match status" value="1"/>
</dbReference>
<evidence type="ECO:0000256" key="9">
    <source>
        <dbReference type="ARBA" id="ARBA00022842"/>
    </source>
</evidence>
<dbReference type="RefSeq" id="WP_350402980.1">
    <property type="nucleotide sequence ID" value="NZ_JBELOE010000280.1"/>
</dbReference>
<dbReference type="InterPro" id="IPR023005">
    <property type="entry name" value="Nucleoside_diP_kinase_AS"/>
</dbReference>
<comment type="caution">
    <text evidence="16">The sequence shown here is derived from an EMBL/GenBank/DDBJ whole genome shotgun (WGS) entry which is preliminary data.</text>
</comment>
<dbReference type="SUPFAM" id="SSF54919">
    <property type="entry name" value="Nucleoside diphosphate kinase, NDK"/>
    <property type="match status" value="1"/>
</dbReference>
<feature type="binding site" evidence="11 12">
    <location>
        <position position="115"/>
    </location>
    <ligand>
        <name>ATP</name>
        <dbReference type="ChEBI" id="CHEBI:30616"/>
    </ligand>
</feature>
<protein>
    <recommendedName>
        <fullName evidence="11 14">Nucleoside diphosphate kinase</fullName>
        <shortName evidence="11">NDK</shortName>
        <shortName evidence="11">NDP kinase</shortName>
        <ecNumber evidence="11 14">2.7.4.6</ecNumber>
    </recommendedName>
    <alternativeName>
        <fullName evidence="11">Nucleoside-2-P kinase</fullName>
    </alternativeName>
</protein>
<comment type="catalytic activity">
    <reaction evidence="11">
        <text>a ribonucleoside 5'-diphosphate + ATP = a ribonucleoside 5'-triphosphate + ADP</text>
        <dbReference type="Rhea" id="RHEA:18113"/>
        <dbReference type="ChEBI" id="CHEBI:30616"/>
        <dbReference type="ChEBI" id="CHEBI:57930"/>
        <dbReference type="ChEBI" id="CHEBI:61557"/>
        <dbReference type="ChEBI" id="CHEBI:456216"/>
        <dbReference type="EC" id="2.7.4.6"/>
    </reaction>
</comment>
<gene>
    <name evidence="11 16" type="primary">ndk</name>
    <name evidence="16" type="ORF">ABS311_18930</name>
</gene>
<dbReference type="Gene3D" id="3.30.70.141">
    <property type="entry name" value="Nucleoside diphosphate kinase-like domain"/>
    <property type="match status" value="1"/>
</dbReference>
<dbReference type="PANTHER" id="PTHR46161:SF3">
    <property type="entry name" value="NUCLEOSIDE DIPHOSPHATE KINASE DDB_G0292928-RELATED"/>
    <property type="match status" value="1"/>
</dbReference>
<evidence type="ECO:0000256" key="5">
    <source>
        <dbReference type="ARBA" id="ARBA00022723"/>
    </source>
</evidence>
<keyword evidence="6 11" id="KW-0547">Nucleotide-binding</keyword>
<dbReference type="EC" id="2.7.4.6" evidence="11 14"/>
<evidence type="ECO:0000256" key="2">
    <source>
        <dbReference type="ARBA" id="ARBA00022490"/>
    </source>
</evidence>
<feature type="binding site" evidence="11 12">
    <location>
        <position position="87"/>
    </location>
    <ligand>
        <name>ATP</name>
        <dbReference type="ChEBI" id="CHEBI:30616"/>
    </ligand>
</feature>
<evidence type="ECO:0000256" key="12">
    <source>
        <dbReference type="PROSITE-ProRule" id="PRU00706"/>
    </source>
</evidence>
<name>A0ABV1RLY5_9ALTE</name>
<evidence type="ECO:0000256" key="8">
    <source>
        <dbReference type="ARBA" id="ARBA00022840"/>
    </source>
</evidence>
<dbReference type="PANTHER" id="PTHR46161">
    <property type="entry name" value="NUCLEOSIDE DIPHOSPHATE KINASE"/>
    <property type="match status" value="1"/>
</dbReference>
<proteinExistence type="inferred from homology"/>
<evidence type="ECO:0000256" key="4">
    <source>
        <dbReference type="ARBA" id="ARBA00022679"/>
    </source>
</evidence>
<comment type="cofactor">
    <cofactor evidence="11">
        <name>Mg(2+)</name>
        <dbReference type="ChEBI" id="CHEBI:18420"/>
    </cofactor>
</comment>
<keyword evidence="7 11" id="KW-0418">Kinase</keyword>
<keyword evidence="10 11" id="KW-0546">Nucleotide metabolism</keyword>
<sequence>MAIERTLSIIKPNAVINHNIGQIINRLETAGLQVAGLKMVHLSKEQAEGFYEEHRGKVFFEILVDFMTSAPVVVIALQGENAINAYREIMGATDPAAAARGTLRADFGGEIVTYNAVHGSDSPESAAREIAYFFPDTQVYSY</sequence>
<evidence type="ECO:0000256" key="1">
    <source>
        <dbReference type="ARBA" id="ARBA00008142"/>
    </source>
</evidence>
<evidence type="ECO:0000259" key="15">
    <source>
        <dbReference type="SMART" id="SM00562"/>
    </source>
</evidence>
<evidence type="ECO:0000313" key="16">
    <source>
        <dbReference type="EMBL" id="MER2493953.1"/>
    </source>
</evidence>
<dbReference type="InterPro" id="IPR034907">
    <property type="entry name" value="NDK-like_dom"/>
</dbReference>
<dbReference type="PROSITE" id="PS00469">
    <property type="entry name" value="NDPK"/>
    <property type="match status" value="1"/>
</dbReference>
<comment type="subcellular location">
    <subcellularLocation>
        <location evidence="11">Cytoplasm</location>
    </subcellularLocation>
</comment>
<dbReference type="HAMAP" id="MF_00451">
    <property type="entry name" value="NDP_kinase"/>
    <property type="match status" value="1"/>
</dbReference>
<dbReference type="NCBIfam" id="NF001908">
    <property type="entry name" value="PRK00668.1"/>
    <property type="match status" value="1"/>
</dbReference>
<keyword evidence="17" id="KW-1185">Reference proteome</keyword>
<dbReference type="Proteomes" id="UP001467690">
    <property type="component" value="Unassembled WGS sequence"/>
</dbReference>
<keyword evidence="5 11" id="KW-0479">Metal-binding</keyword>
<dbReference type="EMBL" id="JBELOE010000280">
    <property type="protein sequence ID" value="MER2493953.1"/>
    <property type="molecule type" value="Genomic_DNA"/>
</dbReference>
<reference evidence="16 17" key="1">
    <citation type="submission" date="2024-06" db="EMBL/GenBank/DDBJ databases">
        <authorList>
            <person name="Chen R.Y."/>
        </authorList>
    </citation>
    <scope>NUCLEOTIDE SEQUENCE [LARGE SCALE GENOMIC DNA]</scope>
    <source>
        <strain evidence="16 17">D2</strain>
    </source>
</reference>
<feature type="binding site" evidence="11 12">
    <location>
        <position position="104"/>
    </location>
    <ligand>
        <name>ATP</name>
        <dbReference type="ChEBI" id="CHEBI:30616"/>
    </ligand>
</feature>
<dbReference type="PROSITE" id="PS51374">
    <property type="entry name" value="NDPK_LIKE"/>
    <property type="match status" value="1"/>
</dbReference>
<dbReference type="Pfam" id="PF00334">
    <property type="entry name" value="NDK"/>
    <property type="match status" value="1"/>
</dbReference>
<evidence type="ECO:0000256" key="13">
    <source>
        <dbReference type="RuleBase" id="RU004011"/>
    </source>
</evidence>
<dbReference type="PRINTS" id="PR01243">
    <property type="entry name" value="NUCDPKINASE"/>
</dbReference>
<keyword evidence="4 11" id="KW-0808">Transferase</keyword>
<evidence type="ECO:0000256" key="11">
    <source>
        <dbReference type="HAMAP-Rule" id="MF_00451"/>
    </source>
</evidence>
<dbReference type="GO" id="GO:0004550">
    <property type="term" value="F:nucleoside diphosphate kinase activity"/>
    <property type="evidence" value="ECO:0007669"/>
    <property type="project" value="UniProtKB-EC"/>
</dbReference>
<comment type="catalytic activity">
    <reaction evidence="11 14">
        <text>a 2'-deoxyribonucleoside 5'-diphosphate + ATP = a 2'-deoxyribonucleoside 5'-triphosphate + ADP</text>
        <dbReference type="Rhea" id="RHEA:44640"/>
        <dbReference type="ChEBI" id="CHEBI:30616"/>
        <dbReference type="ChEBI" id="CHEBI:61560"/>
        <dbReference type="ChEBI" id="CHEBI:73316"/>
        <dbReference type="ChEBI" id="CHEBI:456216"/>
        <dbReference type="EC" id="2.7.4.6"/>
    </reaction>
</comment>
<keyword evidence="2 11" id="KW-0963">Cytoplasm</keyword>
<organism evidence="16 17">
    <name type="scientific">Catenovulum sediminis</name>
    <dbReference type="NCBI Taxonomy" id="1740262"/>
    <lineage>
        <taxon>Bacteria</taxon>
        <taxon>Pseudomonadati</taxon>
        <taxon>Pseudomonadota</taxon>
        <taxon>Gammaproteobacteria</taxon>
        <taxon>Alteromonadales</taxon>
        <taxon>Alteromonadaceae</taxon>
        <taxon>Catenovulum</taxon>
    </lineage>
</organism>
<feature type="binding site" evidence="11 12">
    <location>
        <position position="59"/>
    </location>
    <ligand>
        <name>ATP</name>
        <dbReference type="ChEBI" id="CHEBI:30616"/>
    </ligand>
</feature>
<evidence type="ECO:0000256" key="10">
    <source>
        <dbReference type="ARBA" id="ARBA00023080"/>
    </source>
</evidence>